<accession>A0AAV5T563</accession>
<comment type="caution">
    <text evidence="3">The sequence shown here is derived from an EMBL/GenBank/DDBJ whole genome shotgun (WGS) entry which is preliminary data.</text>
</comment>
<name>A0AAV5T563_9BILA</name>
<evidence type="ECO:0000313" key="4">
    <source>
        <dbReference type="Proteomes" id="UP001432027"/>
    </source>
</evidence>
<feature type="compositionally biased region" description="Basic and acidic residues" evidence="1">
    <location>
        <begin position="21"/>
        <end position="54"/>
    </location>
</feature>
<evidence type="ECO:0000256" key="1">
    <source>
        <dbReference type="SAM" id="MobiDB-lite"/>
    </source>
</evidence>
<keyword evidence="4" id="KW-1185">Reference proteome</keyword>
<sequence>SRCYPPPRRERSFPSHRSRSPRRERSPRRDRSSRRDRGSDRDRKDRSSDRDSRRSPHATSAEMDTVCRGENKGSLIATASASHVLALVIRNKRYKILSRPARLDRAIAGEVSAGHAAAMEQQNSNEQSEKFNATENLKKWRKWRRRSCTTSDETRRRIMIFIHFPYNLSVLIIYWTAHIN</sequence>
<dbReference type="EMBL" id="BTSX01000003">
    <property type="protein sequence ID" value="GMS88754.1"/>
    <property type="molecule type" value="Genomic_DNA"/>
</dbReference>
<reference evidence="3" key="1">
    <citation type="submission" date="2023-10" db="EMBL/GenBank/DDBJ databases">
        <title>Genome assembly of Pristionchus species.</title>
        <authorList>
            <person name="Yoshida K."/>
            <person name="Sommer R.J."/>
        </authorList>
    </citation>
    <scope>NUCLEOTIDE SEQUENCE</scope>
    <source>
        <strain evidence="3">RS0144</strain>
    </source>
</reference>
<dbReference type="AlphaFoldDB" id="A0AAV5T563"/>
<feature type="transmembrane region" description="Helical" evidence="2">
    <location>
        <begin position="158"/>
        <end position="177"/>
    </location>
</feature>
<keyword evidence="2" id="KW-1133">Transmembrane helix</keyword>
<organism evidence="3 4">
    <name type="scientific">Pristionchus entomophagus</name>
    <dbReference type="NCBI Taxonomy" id="358040"/>
    <lineage>
        <taxon>Eukaryota</taxon>
        <taxon>Metazoa</taxon>
        <taxon>Ecdysozoa</taxon>
        <taxon>Nematoda</taxon>
        <taxon>Chromadorea</taxon>
        <taxon>Rhabditida</taxon>
        <taxon>Rhabditina</taxon>
        <taxon>Diplogasteromorpha</taxon>
        <taxon>Diplogasteroidea</taxon>
        <taxon>Neodiplogasteridae</taxon>
        <taxon>Pristionchus</taxon>
    </lineage>
</organism>
<gene>
    <name evidence="3" type="ORF">PENTCL1PPCAC_10929</name>
</gene>
<feature type="region of interest" description="Disordered" evidence="1">
    <location>
        <begin position="1"/>
        <end position="66"/>
    </location>
</feature>
<protein>
    <submittedName>
        <fullName evidence="3">Uncharacterized protein</fullName>
    </submittedName>
</protein>
<keyword evidence="2" id="KW-0812">Transmembrane</keyword>
<evidence type="ECO:0000313" key="3">
    <source>
        <dbReference type="EMBL" id="GMS88754.1"/>
    </source>
</evidence>
<feature type="non-terminal residue" evidence="3">
    <location>
        <position position="1"/>
    </location>
</feature>
<proteinExistence type="predicted"/>
<evidence type="ECO:0000256" key="2">
    <source>
        <dbReference type="SAM" id="Phobius"/>
    </source>
</evidence>
<dbReference type="Proteomes" id="UP001432027">
    <property type="component" value="Unassembled WGS sequence"/>
</dbReference>
<keyword evidence="2" id="KW-0472">Membrane</keyword>